<evidence type="ECO:0000313" key="2">
    <source>
        <dbReference type="Proteomes" id="UP000251891"/>
    </source>
</evidence>
<accession>A0A365HC55</accession>
<gene>
    <name evidence="1" type="ORF">DPM19_00030</name>
</gene>
<protein>
    <submittedName>
        <fullName evidence="1">Uncharacterized protein</fullName>
    </submittedName>
</protein>
<name>A0A365HC55_9ACTN</name>
<sequence>MGCPVCNRKIETGPACRHCGWALETPWWFADEPEAEQRRFDERLARARRAFDAVAMARVSPIEGRWSRCIRGGAPDEREWAQAVRAARPAQRPADVAPQEALSDALADLGGEDGLTVIEVGGQGIAVFAVSPDRQGALRGGPAGAPAPWTELLPMLAAAPEERSFQLAGGLAGFDHDRLWAALETAVLEIAGTLPEGPTVVLCGVPGWPVPERAVELLRLNRTGAQVVRGALPEIGGLLDELIAAGPLRQAYELVLAVVDPESRRIGLRSRPLFSAGARTGDEASLTVYCAPSDADGTVFAVVTWKGNREPRPLSVSSVKLPPGPHQVRAVLEAAGRIRFLEPAGLSPDPRSWATLVGLVPERYDPPAPAVDLICAVELAGDRDDVEARLRLLRGLVKLLDGEAAEPGRLRIALLGYGAHAFDSRLGEGKVVRGAWLAPPAEVLGSISRLRYAGPGYPAAAPVEDMLVQVAGRWRPADGRKAVLLTVGGRSPHPAEAGEHAVHPCPHGHDWDRLLGRLERAGLARVAVVDRPQGGAQNVWPRLGDTALHGLADADPRQLGIDIGVLAPRDSRLPFPLPTKTRYADEP</sequence>
<evidence type="ECO:0000313" key="1">
    <source>
        <dbReference type="EMBL" id="RAY16619.1"/>
    </source>
</evidence>
<dbReference type="EMBL" id="QLYX01000001">
    <property type="protein sequence ID" value="RAY16619.1"/>
    <property type="molecule type" value="Genomic_DNA"/>
</dbReference>
<dbReference type="RefSeq" id="WP_111862670.1">
    <property type="nucleotide sequence ID" value="NZ_QLYX01000001.1"/>
</dbReference>
<dbReference type="OrthoDB" id="3502217at2"/>
<dbReference type="AlphaFoldDB" id="A0A365HC55"/>
<dbReference type="Proteomes" id="UP000251891">
    <property type="component" value="Unassembled WGS sequence"/>
</dbReference>
<reference evidence="1 2" key="1">
    <citation type="submission" date="2018-06" db="EMBL/GenBank/DDBJ databases">
        <title>Actinomadura craniellae sp. nov. isolated from marine sponge Craniella sp.</title>
        <authorList>
            <person name="Li L."/>
            <person name="Xu Q.H."/>
            <person name="Lin H.W."/>
            <person name="Lu Y.H."/>
        </authorList>
    </citation>
    <scope>NUCLEOTIDE SEQUENCE [LARGE SCALE GENOMIC DNA]</scope>
    <source>
        <strain evidence="1 2">LHW63021</strain>
    </source>
</reference>
<keyword evidence="2" id="KW-1185">Reference proteome</keyword>
<comment type="caution">
    <text evidence="1">The sequence shown here is derived from an EMBL/GenBank/DDBJ whole genome shotgun (WGS) entry which is preliminary data.</text>
</comment>
<proteinExistence type="predicted"/>
<organism evidence="1 2">
    <name type="scientific">Actinomadura craniellae</name>
    <dbReference type="NCBI Taxonomy" id="2231787"/>
    <lineage>
        <taxon>Bacteria</taxon>
        <taxon>Bacillati</taxon>
        <taxon>Actinomycetota</taxon>
        <taxon>Actinomycetes</taxon>
        <taxon>Streptosporangiales</taxon>
        <taxon>Thermomonosporaceae</taxon>
        <taxon>Actinomadura</taxon>
    </lineage>
</organism>